<organism evidence="1 2">
    <name type="scientific">Roseicyclus elongatus DSM 19469</name>
    <dbReference type="NCBI Taxonomy" id="1294273"/>
    <lineage>
        <taxon>Bacteria</taxon>
        <taxon>Pseudomonadati</taxon>
        <taxon>Pseudomonadota</taxon>
        <taxon>Alphaproteobacteria</taxon>
        <taxon>Rhodobacterales</taxon>
        <taxon>Roseobacteraceae</taxon>
        <taxon>Roseicyclus</taxon>
    </lineage>
</organism>
<name>W8RSD8_9RHOB</name>
<dbReference type="AlphaFoldDB" id="W8RSD8"/>
<evidence type="ECO:0000313" key="1">
    <source>
        <dbReference type="EMBL" id="AHM04013.1"/>
    </source>
</evidence>
<dbReference type="KEGG" id="red:roselon_01634"/>
<dbReference type="STRING" id="1294273.roselon_01634"/>
<sequence>MDAGSLSQLEAGIWIDPDGCHHWMIDDGLEGYWDLRRDPVSGLPVCTNVAPPNSIVGDISRNPGIPDFTPGF</sequence>
<accession>W8RSD8</accession>
<keyword evidence="2" id="KW-1185">Reference proteome</keyword>
<dbReference type="Proteomes" id="UP000019593">
    <property type="component" value="Chromosome"/>
</dbReference>
<dbReference type="HOGENOM" id="CLU_2719807_0_0_5"/>
<reference evidence="1 2" key="1">
    <citation type="submission" date="2013-03" db="EMBL/GenBank/DDBJ databases">
        <authorList>
            <person name="Fiebig A."/>
            <person name="Goeker M."/>
            <person name="Klenk H.-P.P."/>
        </authorList>
    </citation>
    <scope>NUCLEOTIDE SEQUENCE [LARGE SCALE GENOMIC DNA]</scope>
    <source>
        <strain evidence="2">DSM 19469</strain>
    </source>
</reference>
<gene>
    <name evidence="1" type="ORF">roselon_01634</name>
</gene>
<protein>
    <submittedName>
        <fullName evidence="1">Lipoprotein, putative</fullName>
    </submittedName>
</protein>
<dbReference type="EMBL" id="CP004372">
    <property type="protein sequence ID" value="AHM04013.1"/>
    <property type="molecule type" value="Genomic_DNA"/>
</dbReference>
<dbReference type="eggNOG" id="ENOG5032SAG">
    <property type="taxonomic scope" value="Bacteria"/>
</dbReference>
<evidence type="ECO:0000313" key="2">
    <source>
        <dbReference type="Proteomes" id="UP000019593"/>
    </source>
</evidence>
<proteinExistence type="predicted"/>
<keyword evidence="1" id="KW-0449">Lipoprotein</keyword>